<protein>
    <submittedName>
        <fullName evidence="1">Uncharacterized protein</fullName>
    </submittedName>
</protein>
<comment type="caution">
    <text evidence="1">The sequence shown here is derived from an EMBL/GenBank/DDBJ whole genome shotgun (WGS) entry which is preliminary data.</text>
</comment>
<organism evidence="1 2">
    <name type="scientific">Pontibacter ramchanderi</name>
    <dbReference type="NCBI Taxonomy" id="1179743"/>
    <lineage>
        <taxon>Bacteria</taxon>
        <taxon>Pseudomonadati</taxon>
        <taxon>Bacteroidota</taxon>
        <taxon>Cytophagia</taxon>
        <taxon>Cytophagales</taxon>
        <taxon>Hymenobacteraceae</taxon>
        <taxon>Pontibacter</taxon>
    </lineage>
</organism>
<dbReference type="Proteomes" id="UP000233782">
    <property type="component" value="Unassembled WGS sequence"/>
</dbReference>
<reference evidence="1 2" key="1">
    <citation type="submission" date="2017-12" db="EMBL/GenBank/DDBJ databases">
        <title>Genomic Encyclopedia of Type Strains, Phase III (KMG-III): the genomes of soil and plant-associated and newly described type strains.</title>
        <authorList>
            <person name="Whitman W."/>
        </authorList>
    </citation>
    <scope>NUCLEOTIDE SEQUENCE [LARGE SCALE GENOMIC DNA]</scope>
    <source>
        <strain evidence="1 2">LP43</strain>
    </source>
</reference>
<sequence>MTHKRLLLLNELQELAMGLPMGNKLLLKPVGSILTCQFVMGGLVSYLVEVRNELLMDTLLQKGVEGIIEGEHYSAFIYGFEGMALRVKAQLLFKELDLEQTELSSAYLQAFVA</sequence>
<dbReference type="EMBL" id="PJMU01000001">
    <property type="protein sequence ID" value="PKV75955.1"/>
    <property type="molecule type" value="Genomic_DNA"/>
</dbReference>
<evidence type="ECO:0000313" key="1">
    <source>
        <dbReference type="EMBL" id="PKV75955.1"/>
    </source>
</evidence>
<dbReference type="RefSeq" id="WP_101443141.1">
    <property type="nucleotide sequence ID" value="NZ_PJMU01000001.1"/>
</dbReference>
<dbReference type="AlphaFoldDB" id="A0A2N3V2U4"/>
<accession>A0A2N3V2U4</accession>
<dbReference type="OrthoDB" id="9862848at2"/>
<evidence type="ECO:0000313" key="2">
    <source>
        <dbReference type="Proteomes" id="UP000233782"/>
    </source>
</evidence>
<gene>
    <name evidence="1" type="ORF">BD749_0903</name>
</gene>
<name>A0A2N3V2U4_9BACT</name>
<proteinExistence type="predicted"/>
<keyword evidence="2" id="KW-1185">Reference proteome</keyword>